<organism evidence="1 2">
    <name type="scientific">Tenacibaculum geojense</name>
    <dbReference type="NCBI Taxonomy" id="915352"/>
    <lineage>
        <taxon>Bacteria</taxon>
        <taxon>Pseudomonadati</taxon>
        <taxon>Bacteroidota</taxon>
        <taxon>Flavobacteriia</taxon>
        <taxon>Flavobacteriales</taxon>
        <taxon>Flavobacteriaceae</taxon>
        <taxon>Tenacibaculum</taxon>
    </lineage>
</organism>
<sequence length="347" mass="40641">MFKESKIIDKINEIVILNDVITYKRESKLIINNKEIDINPLLWFIDELNECIWLKDEMWDNYFIKLKKLSFEKIDINIAINSVKGKYCIGFFDNQLSVVNIKNFTLNFKLSTEIQSFKESFFLSEVLIISTEDIIQCFSILNKQMIWSLDINKLESKEITVVFSSILGILNNSLFISCNKNNSILSVDINTGKIQNKWREIPGININSQIEGIIPNTESFVLDKEQSKLIGAFHKYYLEIDLKSNEISYVDVSEELSKYDIIFIKQSNDISFTKDHLYLTAMIEQYENDTKFTYDCIFLLNRNTLKIDWIYKFKEASLGTHKPKLSGNKLYQLDNNNTLHVFEKVIK</sequence>
<dbReference type="RefSeq" id="WP_386107965.1">
    <property type="nucleotide sequence ID" value="NZ_JBHTJR010000050.1"/>
</dbReference>
<comment type="caution">
    <text evidence="1">The sequence shown here is derived from an EMBL/GenBank/DDBJ whole genome shotgun (WGS) entry which is preliminary data.</text>
</comment>
<gene>
    <name evidence="1" type="ORF">ACFQ1U_10175</name>
</gene>
<evidence type="ECO:0000313" key="1">
    <source>
        <dbReference type="EMBL" id="MFD0993570.1"/>
    </source>
</evidence>
<dbReference type="InterPro" id="IPR011044">
    <property type="entry name" value="Quino_amine_DH_bsu"/>
</dbReference>
<reference evidence="2" key="1">
    <citation type="journal article" date="2019" name="Int. J. Syst. Evol. Microbiol.">
        <title>The Global Catalogue of Microorganisms (GCM) 10K type strain sequencing project: providing services to taxonomists for standard genome sequencing and annotation.</title>
        <authorList>
            <consortium name="The Broad Institute Genomics Platform"/>
            <consortium name="The Broad Institute Genome Sequencing Center for Infectious Disease"/>
            <person name="Wu L."/>
            <person name="Ma J."/>
        </authorList>
    </citation>
    <scope>NUCLEOTIDE SEQUENCE [LARGE SCALE GENOMIC DNA]</scope>
    <source>
        <strain evidence="2">CCUG 60527</strain>
    </source>
</reference>
<dbReference type="EMBL" id="JBHTJR010000050">
    <property type="protein sequence ID" value="MFD0993570.1"/>
    <property type="molecule type" value="Genomic_DNA"/>
</dbReference>
<name>A0ABW3JT20_9FLAO</name>
<dbReference type="SUPFAM" id="SSF50969">
    <property type="entry name" value="YVTN repeat-like/Quinoprotein amine dehydrogenase"/>
    <property type="match status" value="1"/>
</dbReference>
<keyword evidence="2" id="KW-1185">Reference proteome</keyword>
<dbReference type="Proteomes" id="UP001597062">
    <property type="component" value="Unassembled WGS sequence"/>
</dbReference>
<accession>A0ABW3JT20</accession>
<protein>
    <submittedName>
        <fullName evidence="1">Uncharacterized protein</fullName>
    </submittedName>
</protein>
<proteinExistence type="predicted"/>
<evidence type="ECO:0000313" key="2">
    <source>
        <dbReference type="Proteomes" id="UP001597062"/>
    </source>
</evidence>